<evidence type="ECO:0000256" key="1">
    <source>
        <dbReference type="SAM" id="MobiDB-lite"/>
    </source>
</evidence>
<feature type="region of interest" description="Disordered" evidence="1">
    <location>
        <begin position="29"/>
        <end position="64"/>
    </location>
</feature>
<dbReference type="OrthoDB" id="1740536at2759"/>
<name>A0A843VX38_COLES</name>
<feature type="compositionally biased region" description="Basic and acidic residues" evidence="1">
    <location>
        <begin position="148"/>
        <end position="157"/>
    </location>
</feature>
<dbReference type="AlphaFoldDB" id="A0A843VX38"/>
<feature type="compositionally biased region" description="Basic and acidic residues" evidence="1">
    <location>
        <begin position="33"/>
        <end position="52"/>
    </location>
</feature>
<feature type="region of interest" description="Disordered" evidence="1">
    <location>
        <begin position="148"/>
        <end position="168"/>
    </location>
</feature>
<reference evidence="2" key="1">
    <citation type="submission" date="2017-07" db="EMBL/GenBank/DDBJ databases">
        <title>Taro Niue Genome Assembly and Annotation.</title>
        <authorList>
            <person name="Atibalentja N."/>
            <person name="Keating K."/>
            <person name="Fields C.J."/>
        </authorList>
    </citation>
    <scope>NUCLEOTIDE SEQUENCE</scope>
    <source>
        <strain evidence="2">Niue_2</strain>
        <tissue evidence="2">Leaf</tissue>
    </source>
</reference>
<gene>
    <name evidence="2" type="ORF">Taro_030767</name>
</gene>
<accession>A0A843VX38</accession>
<evidence type="ECO:0000313" key="2">
    <source>
        <dbReference type="EMBL" id="MQL98070.1"/>
    </source>
</evidence>
<sequence>MLGVQQSTTLAELLSIAKCHATCKESLMANRSDQGDPVDKKQSSDNSSDRERNKSRHRGNLPHRPCPFTKFIPLVEAPEEILAEIQDEQYVQWPPRMHPDPRRHNQDKYCRFHFDHGHNTFECRQLKDEIESLIKRGYLGRYMHQNEDCSRRQERTPKQPINNEPNRQEINVIVGGMPRQELGVNAIDAKVSHRHPAIVPSKLLNGQRLPPSSSG</sequence>
<organism evidence="2 3">
    <name type="scientific">Colocasia esculenta</name>
    <name type="common">Wild taro</name>
    <name type="synonym">Arum esculentum</name>
    <dbReference type="NCBI Taxonomy" id="4460"/>
    <lineage>
        <taxon>Eukaryota</taxon>
        <taxon>Viridiplantae</taxon>
        <taxon>Streptophyta</taxon>
        <taxon>Embryophyta</taxon>
        <taxon>Tracheophyta</taxon>
        <taxon>Spermatophyta</taxon>
        <taxon>Magnoliopsida</taxon>
        <taxon>Liliopsida</taxon>
        <taxon>Araceae</taxon>
        <taxon>Aroideae</taxon>
        <taxon>Colocasieae</taxon>
        <taxon>Colocasia</taxon>
    </lineage>
</organism>
<dbReference type="EMBL" id="NMUH01002135">
    <property type="protein sequence ID" value="MQL98070.1"/>
    <property type="molecule type" value="Genomic_DNA"/>
</dbReference>
<dbReference type="Proteomes" id="UP000652761">
    <property type="component" value="Unassembled WGS sequence"/>
</dbReference>
<evidence type="ECO:0000313" key="3">
    <source>
        <dbReference type="Proteomes" id="UP000652761"/>
    </source>
</evidence>
<protein>
    <submittedName>
        <fullName evidence="2">Uncharacterized protein</fullName>
    </submittedName>
</protein>
<comment type="caution">
    <text evidence="2">The sequence shown here is derived from an EMBL/GenBank/DDBJ whole genome shotgun (WGS) entry which is preliminary data.</text>
</comment>
<proteinExistence type="predicted"/>
<keyword evidence="3" id="KW-1185">Reference proteome</keyword>
<feature type="compositionally biased region" description="Polar residues" evidence="1">
    <location>
        <begin position="159"/>
        <end position="168"/>
    </location>
</feature>